<dbReference type="InterPro" id="IPR011051">
    <property type="entry name" value="RmlC_Cupin_sf"/>
</dbReference>
<dbReference type="EMBL" id="JAGQLF010000002">
    <property type="protein sequence ID" value="MCA9386449.1"/>
    <property type="molecule type" value="Genomic_DNA"/>
</dbReference>
<dbReference type="InterPro" id="IPR014710">
    <property type="entry name" value="RmlC-like_jellyroll"/>
</dbReference>
<evidence type="ECO:0000313" key="9">
    <source>
        <dbReference type="Proteomes" id="UP000714915"/>
    </source>
</evidence>
<evidence type="ECO:0000259" key="7">
    <source>
        <dbReference type="Pfam" id="PF06560"/>
    </source>
</evidence>
<name>A0A955L9A8_9BACT</name>
<reference evidence="8" key="1">
    <citation type="submission" date="2020-04" db="EMBL/GenBank/DDBJ databases">
        <authorList>
            <person name="Zhang T."/>
        </authorList>
    </citation>
    <scope>NUCLEOTIDE SEQUENCE</scope>
    <source>
        <strain evidence="8">HKST-UBA09</strain>
    </source>
</reference>
<dbReference type="GO" id="GO:0004347">
    <property type="term" value="F:glucose-6-phosphate isomerase activity"/>
    <property type="evidence" value="ECO:0007669"/>
    <property type="project" value="UniProtKB-EC"/>
</dbReference>
<dbReference type="GO" id="GO:0006094">
    <property type="term" value="P:gluconeogenesis"/>
    <property type="evidence" value="ECO:0007669"/>
    <property type="project" value="UniProtKB-KW"/>
</dbReference>
<comment type="caution">
    <text evidence="8">The sequence shown here is derived from an EMBL/GenBank/DDBJ whole genome shotgun (WGS) entry which is preliminary data.</text>
</comment>
<comment type="catalytic activity">
    <reaction evidence="6">
        <text>alpha-D-glucose 6-phosphate = beta-D-fructose 6-phosphate</text>
        <dbReference type="Rhea" id="RHEA:11816"/>
        <dbReference type="ChEBI" id="CHEBI:57634"/>
        <dbReference type="ChEBI" id="CHEBI:58225"/>
        <dbReference type="EC" id="5.3.1.9"/>
    </reaction>
</comment>
<dbReference type="GO" id="GO:0006096">
    <property type="term" value="P:glycolytic process"/>
    <property type="evidence" value="ECO:0007669"/>
    <property type="project" value="UniProtKB-KW"/>
</dbReference>
<dbReference type="EC" id="5.3.1.9" evidence="3"/>
<comment type="pathway">
    <text evidence="1">Carbohydrate degradation; glycolysis; D-glyceraldehyde 3-phosphate and glycerone phosphate from D-glucose: step 2/4.</text>
</comment>
<dbReference type="GO" id="GO:0005737">
    <property type="term" value="C:cytoplasm"/>
    <property type="evidence" value="ECO:0007669"/>
    <property type="project" value="InterPro"/>
</dbReference>
<evidence type="ECO:0000256" key="2">
    <source>
        <dbReference type="ARBA" id="ARBA00006542"/>
    </source>
</evidence>
<dbReference type="SUPFAM" id="SSF51182">
    <property type="entry name" value="RmlC-like cupins"/>
    <property type="match status" value="1"/>
</dbReference>
<keyword evidence="5" id="KW-0324">Glycolysis</keyword>
<feature type="domain" description="Glucose-6-phosphate isomerase prokaryote" evidence="7">
    <location>
        <begin position="58"/>
        <end position="200"/>
    </location>
</feature>
<organism evidence="8 9">
    <name type="scientific">Candidatus Dojkabacteria bacterium</name>
    <dbReference type="NCBI Taxonomy" id="2099670"/>
    <lineage>
        <taxon>Bacteria</taxon>
        <taxon>Candidatus Dojkabacteria</taxon>
    </lineage>
</organism>
<evidence type="ECO:0000256" key="4">
    <source>
        <dbReference type="ARBA" id="ARBA00022432"/>
    </source>
</evidence>
<sequence length="258" mass="29149">MIDLTDICGIPLSLDEETGVLKYDDCVACQSEEDIGITDIIPVLLNKFLKYPEQVYKHYVGIQNGGEDFKSSGISYDIIHLPHGLLGIEYSKTHVFSSFEKNNKYSCMVEVTKGEVTVLIQKNEQVDDPYANTIVEDVKMIQLFQGEKLAIPTGVLYTFVNTGSEPAIFVVISADLDHIDYSNLVKEKGLAYFIISKNARLEIVANPKYRIVEPALRVPWSTMESKEKQPYMHNLLEGKVPLYKKLNQYLNDFVGILV</sequence>
<dbReference type="InterPro" id="IPR010551">
    <property type="entry name" value="G6P_isomerase_prok"/>
</dbReference>
<dbReference type="AlphaFoldDB" id="A0A955L9A8"/>
<evidence type="ECO:0000313" key="8">
    <source>
        <dbReference type="EMBL" id="MCA9386449.1"/>
    </source>
</evidence>
<reference evidence="8" key="2">
    <citation type="journal article" date="2021" name="Microbiome">
        <title>Successional dynamics and alternative stable states in a saline activated sludge microbial community over 9 years.</title>
        <authorList>
            <person name="Wang Y."/>
            <person name="Ye J."/>
            <person name="Ju F."/>
            <person name="Liu L."/>
            <person name="Boyd J.A."/>
            <person name="Deng Y."/>
            <person name="Parks D.H."/>
            <person name="Jiang X."/>
            <person name="Yin X."/>
            <person name="Woodcroft B.J."/>
            <person name="Tyson G.W."/>
            <person name="Hugenholtz P."/>
            <person name="Polz M.F."/>
            <person name="Zhang T."/>
        </authorList>
    </citation>
    <scope>NUCLEOTIDE SEQUENCE</scope>
    <source>
        <strain evidence="8">HKST-UBA09</strain>
    </source>
</reference>
<comment type="similarity">
    <text evidence="2">Belongs to the archaeal-type GPI family.</text>
</comment>
<evidence type="ECO:0000256" key="3">
    <source>
        <dbReference type="ARBA" id="ARBA00011952"/>
    </source>
</evidence>
<dbReference type="Gene3D" id="2.60.120.10">
    <property type="entry name" value="Jelly Rolls"/>
    <property type="match status" value="1"/>
</dbReference>
<dbReference type="Proteomes" id="UP000714915">
    <property type="component" value="Unassembled WGS sequence"/>
</dbReference>
<evidence type="ECO:0000256" key="1">
    <source>
        <dbReference type="ARBA" id="ARBA00004926"/>
    </source>
</evidence>
<evidence type="ECO:0000256" key="5">
    <source>
        <dbReference type="ARBA" id="ARBA00023152"/>
    </source>
</evidence>
<gene>
    <name evidence="8" type="ORF">KC669_00275</name>
</gene>
<protein>
    <recommendedName>
        <fullName evidence="3">glucose-6-phosphate isomerase</fullName>
        <ecNumber evidence="3">5.3.1.9</ecNumber>
    </recommendedName>
</protein>
<proteinExistence type="inferred from homology"/>
<evidence type="ECO:0000256" key="6">
    <source>
        <dbReference type="ARBA" id="ARBA00029321"/>
    </source>
</evidence>
<keyword evidence="4" id="KW-0312">Gluconeogenesis</keyword>
<dbReference type="Pfam" id="PF06560">
    <property type="entry name" value="GPI"/>
    <property type="match status" value="1"/>
</dbReference>
<accession>A0A955L9A8</accession>